<dbReference type="SUPFAM" id="SSF54593">
    <property type="entry name" value="Glyoxalase/Bleomycin resistance protein/Dihydroxybiphenyl dioxygenase"/>
    <property type="match status" value="1"/>
</dbReference>
<evidence type="ECO:0000313" key="3">
    <source>
        <dbReference type="EMBL" id="GIG72623.1"/>
    </source>
</evidence>
<gene>
    <name evidence="3" type="ORF">Pfl04_10270</name>
</gene>
<name>A0A8J3LFX9_9ACTN</name>
<feature type="compositionally biased region" description="Acidic residues" evidence="1">
    <location>
        <begin position="116"/>
        <end position="151"/>
    </location>
</feature>
<feature type="domain" description="Glyoxalase-like" evidence="2">
    <location>
        <begin position="14"/>
        <end position="109"/>
    </location>
</feature>
<evidence type="ECO:0000313" key="4">
    <source>
        <dbReference type="Proteomes" id="UP000653674"/>
    </source>
</evidence>
<sequence>MLRRRYTLLIDCEESGFRTGVRFWSEALGARARHSGDPKDPFVELPGAAGDLHVELQRVGAPGRYHLDLFAPDVDAEAHRLEALGAEKVRREQAWWVMRAPTGHLFCIIPDSAPSPDDEADDEFDDEFDDEADDEFDDEDGFDHELDDGPAEPEPPQAYPRLRSVPNS</sequence>
<dbReference type="RefSeq" id="WP_168072005.1">
    <property type="nucleotide sequence ID" value="NZ_BAAAQJ010000003.1"/>
</dbReference>
<reference evidence="3" key="1">
    <citation type="submission" date="2021-01" db="EMBL/GenBank/DDBJ databases">
        <title>Whole genome shotgun sequence of Planosporangium flavigriseum NBRC 105377.</title>
        <authorList>
            <person name="Komaki H."/>
            <person name="Tamura T."/>
        </authorList>
    </citation>
    <scope>NUCLEOTIDE SEQUENCE</scope>
    <source>
        <strain evidence="3">NBRC 105377</strain>
    </source>
</reference>
<organism evidence="3 4">
    <name type="scientific">Planosporangium flavigriseum</name>
    <dbReference type="NCBI Taxonomy" id="373681"/>
    <lineage>
        <taxon>Bacteria</taxon>
        <taxon>Bacillati</taxon>
        <taxon>Actinomycetota</taxon>
        <taxon>Actinomycetes</taxon>
        <taxon>Micromonosporales</taxon>
        <taxon>Micromonosporaceae</taxon>
        <taxon>Planosporangium</taxon>
    </lineage>
</organism>
<dbReference type="EMBL" id="BONU01000004">
    <property type="protein sequence ID" value="GIG72623.1"/>
    <property type="molecule type" value="Genomic_DNA"/>
</dbReference>
<evidence type="ECO:0000256" key="1">
    <source>
        <dbReference type="SAM" id="MobiDB-lite"/>
    </source>
</evidence>
<feature type="region of interest" description="Disordered" evidence="1">
    <location>
        <begin position="110"/>
        <end position="168"/>
    </location>
</feature>
<dbReference type="Proteomes" id="UP000653674">
    <property type="component" value="Unassembled WGS sequence"/>
</dbReference>
<dbReference type="InterPro" id="IPR041581">
    <property type="entry name" value="Glyoxalase_6"/>
</dbReference>
<dbReference type="Pfam" id="PF18029">
    <property type="entry name" value="Glyoxalase_6"/>
    <property type="match status" value="1"/>
</dbReference>
<protein>
    <recommendedName>
        <fullName evidence="2">Glyoxalase-like domain-containing protein</fullName>
    </recommendedName>
</protein>
<dbReference type="CDD" id="cd06587">
    <property type="entry name" value="VOC"/>
    <property type="match status" value="1"/>
</dbReference>
<dbReference type="AlphaFoldDB" id="A0A8J3LFX9"/>
<evidence type="ECO:0000259" key="2">
    <source>
        <dbReference type="Pfam" id="PF18029"/>
    </source>
</evidence>
<comment type="caution">
    <text evidence="3">The sequence shown here is derived from an EMBL/GenBank/DDBJ whole genome shotgun (WGS) entry which is preliminary data.</text>
</comment>
<proteinExistence type="predicted"/>
<dbReference type="Gene3D" id="3.10.180.10">
    <property type="entry name" value="2,3-Dihydroxybiphenyl 1,2-Dioxygenase, domain 1"/>
    <property type="match status" value="1"/>
</dbReference>
<accession>A0A8J3LFX9</accession>
<keyword evidence="4" id="KW-1185">Reference proteome</keyword>
<dbReference type="InterPro" id="IPR029068">
    <property type="entry name" value="Glyas_Bleomycin-R_OHBP_Dase"/>
</dbReference>